<dbReference type="GeneID" id="27363472"/>
<gene>
    <name evidence="1" type="ORF">PV06_11398</name>
</gene>
<dbReference type="AlphaFoldDB" id="A0A0D2CZ91"/>
<evidence type="ECO:0000313" key="1">
    <source>
        <dbReference type="EMBL" id="KIW36348.1"/>
    </source>
</evidence>
<reference evidence="1 2" key="1">
    <citation type="submission" date="2015-01" db="EMBL/GenBank/DDBJ databases">
        <title>The Genome Sequence of Exophiala oligosperma CBS72588.</title>
        <authorList>
            <consortium name="The Broad Institute Genomics Platform"/>
            <person name="Cuomo C."/>
            <person name="de Hoog S."/>
            <person name="Gorbushina A."/>
            <person name="Stielow B."/>
            <person name="Teixiera M."/>
            <person name="Abouelleil A."/>
            <person name="Chapman S.B."/>
            <person name="Priest M."/>
            <person name="Young S.K."/>
            <person name="Wortman J."/>
            <person name="Nusbaum C."/>
            <person name="Birren B."/>
        </authorList>
    </citation>
    <scope>NUCLEOTIDE SEQUENCE [LARGE SCALE GENOMIC DNA]</scope>
    <source>
        <strain evidence="1 2">CBS 72588</strain>
    </source>
</reference>
<dbReference type="EMBL" id="KN847361">
    <property type="protein sequence ID" value="KIW36348.1"/>
    <property type="molecule type" value="Genomic_DNA"/>
</dbReference>
<evidence type="ECO:0008006" key="3">
    <source>
        <dbReference type="Google" id="ProtNLM"/>
    </source>
</evidence>
<sequence>MVVHIEVTFVNGLTHAASREVYFLGDAGIDGYIALSDQIDFDFDKVILSLEGILINTIRYSGWYAETLCQRAQKLLQLNDVKRATDFVGNQGQSKCLRKCFFHFDIPRSLHYELLGQNDGYLRDLPASFPRVTRDRRTALLRERCEGDCKVAYMLHVQVRARDEVVASCSRPVKIIPTLESRPPTCIADFPGEYALAKSRHRILPLLAKYHTRDLLLKASEPAPLVLGHIMDPVSFSTTLHLTQTSHARTDRHEVKPRDAVNCRSTCALMSSTFISSVPRQSAPTLLDLSTSATLSRNFQICARTKAPVCFSNWKEVTYTLRGENDACKVTTQWETEASVALEFGNNKVIVPSFESSLLSQRYSLDLHVWIAESSRSRFRLVLPVQISYGTNTDRAPRRLAGMDCPTYFV</sequence>
<protein>
    <recommendedName>
        <fullName evidence="3">Arrestin-like N-terminal domain-containing protein</fullName>
    </recommendedName>
</protein>
<dbReference type="HOGENOM" id="CLU_051202_0_0_1"/>
<name>A0A0D2CZ91_9EURO</name>
<dbReference type="Proteomes" id="UP000053342">
    <property type="component" value="Unassembled WGS sequence"/>
</dbReference>
<organism evidence="1 2">
    <name type="scientific">Exophiala oligosperma</name>
    <dbReference type="NCBI Taxonomy" id="215243"/>
    <lineage>
        <taxon>Eukaryota</taxon>
        <taxon>Fungi</taxon>
        <taxon>Dikarya</taxon>
        <taxon>Ascomycota</taxon>
        <taxon>Pezizomycotina</taxon>
        <taxon>Eurotiomycetes</taxon>
        <taxon>Chaetothyriomycetidae</taxon>
        <taxon>Chaetothyriales</taxon>
        <taxon>Herpotrichiellaceae</taxon>
        <taxon>Exophiala</taxon>
    </lineage>
</organism>
<dbReference type="OrthoDB" id="4129664at2759"/>
<evidence type="ECO:0000313" key="2">
    <source>
        <dbReference type="Proteomes" id="UP000053342"/>
    </source>
</evidence>
<proteinExistence type="predicted"/>
<dbReference type="VEuPathDB" id="FungiDB:PV06_11398"/>
<dbReference type="RefSeq" id="XP_016256564.1">
    <property type="nucleotide sequence ID" value="XM_016413064.1"/>
</dbReference>
<keyword evidence="2" id="KW-1185">Reference proteome</keyword>
<accession>A0A0D2CZ91</accession>